<dbReference type="InterPro" id="IPR013216">
    <property type="entry name" value="Methyltransf_11"/>
</dbReference>
<organism evidence="2 3">
    <name type="scientific">Virgibacillus kekensis</name>
    <dbReference type="NCBI Taxonomy" id="202261"/>
    <lineage>
        <taxon>Bacteria</taxon>
        <taxon>Bacillati</taxon>
        <taxon>Bacillota</taxon>
        <taxon>Bacilli</taxon>
        <taxon>Bacillales</taxon>
        <taxon>Bacillaceae</taxon>
        <taxon>Virgibacillus</taxon>
    </lineage>
</organism>
<dbReference type="InterPro" id="IPR050508">
    <property type="entry name" value="Methyltransf_Superfamily"/>
</dbReference>
<dbReference type="InterPro" id="IPR029063">
    <property type="entry name" value="SAM-dependent_MTases_sf"/>
</dbReference>
<dbReference type="CDD" id="cd02440">
    <property type="entry name" value="AdoMet_MTases"/>
    <property type="match status" value="1"/>
</dbReference>
<keyword evidence="2" id="KW-0808">Transferase</keyword>
<dbReference type="GO" id="GO:0032259">
    <property type="term" value="P:methylation"/>
    <property type="evidence" value="ECO:0007669"/>
    <property type="project" value="UniProtKB-KW"/>
</dbReference>
<protein>
    <submittedName>
        <fullName evidence="2">Class I SAM-dependent methyltransferase</fullName>
        <ecNumber evidence="2">2.1.1.-</ecNumber>
    </submittedName>
</protein>
<dbReference type="Pfam" id="PF08241">
    <property type="entry name" value="Methyltransf_11"/>
    <property type="match status" value="1"/>
</dbReference>
<reference evidence="3" key="1">
    <citation type="journal article" date="2019" name="Int. J. Syst. Evol. Microbiol.">
        <title>The Global Catalogue of Microorganisms (GCM) 10K type strain sequencing project: providing services to taxonomists for standard genome sequencing and annotation.</title>
        <authorList>
            <consortium name="The Broad Institute Genomics Platform"/>
            <consortium name="The Broad Institute Genome Sequencing Center for Infectious Disease"/>
            <person name="Wu L."/>
            <person name="Ma J."/>
        </authorList>
    </citation>
    <scope>NUCLEOTIDE SEQUENCE [LARGE SCALE GENOMIC DNA]</scope>
    <source>
        <strain evidence="3">CGMCC 4.7426</strain>
    </source>
</reference>
<dbReference type="GO" id="GO:0008168">
    <property type="term" value="F:methyltransferase activity"/>
    <property type="evidence" value="ECO:0007669"/>
    <property type="project" value="UniProtKB-KW"/>
</dbReference>
<dbReference type="EC" id="2.1.1.-" evidence="2"/>
<name>A0ABV9DLQ9_9BACI</name>
<feature type="domain" description="Methyltransferase type 11" evidence="1">
    <location>
        <begin position="49"/>
        <end position="140"/>
    </location>
</feature>
<dbReference type="RefSeq" id="WP_390297075.1">
    <property type="nucleotide sequence ID" value="NZ_JBHSFU010000007.1"/>
</dbReference>
<dbReference type="Proteomes" id="UP001595989">
    <property type="component" value="Unassembled WGS sequence"/>
</dbReference>
<dbReference type="EMBL" id="JBHSFU010000007">
    <property type="protein sequence ID" value="MFC4559272.1"/>
    <property type="molecule type" value="Genomic_DNA"/>
</dbReference>
<evidence type="ECO:0000313" key="2">
    <source>
        <dbReference type="EMBL" id="MFC4559272.1"/>
    </source>
</evidence>
<keyword evidence="2" id="KW-0489">Methyltransferase</keyword>
<keyword evidence="3" id="KW-1185">Reference proteome</keyword>
<accession>A0ABV9DLQ9</accession>
<evidence type="ECO:0000259" key="1">
    <source>
        <dbReference type="Pfam" id="PF08241"/>
    </source>
</evidence>
<dbReference type="SUPFAM" id="SSF53335">
    <property type="entry name" value="S-adenosyl-L-methionine-dependent methyltransferases"/>
    <property type="match status" value="1"/>
</dbReference>
<comment type="caution">
    <text evidence="2">The sequence shown here is derived from an EMBL/GenBank/DDBJ whole genome shotgun (WGS) entry which is preliminary data.</text>
</comment>
<proteinExistence type="predicted"/>
<sequence>MDKSFEQKIKDSYNEKAIERDGHEIQSWKAKEREVFLGYLKKEKVDSLLEIGAGTGKDSLYFKEQGLNTFSTDISAEMIRLCGKKGLQAEVMNFAELGFPDNHFDSIWALNCLLHVPKNEISDVLKELTRVLKTSGLFYFGVYGGRNQEGIWEDDAYSPKRFFSFFEDDSLKALLAKFFIIEYFNVVPKEVVGGEFHFQSVILRNK</sequence>
<evidence type="ECO:0000313" key="3">
    <source>
        <dbReference type="Proteomes" id="UP001595989"/>
    </source>
</evidence>
<gene>
    <name evidence="2" type="ORF">ACFO3D_13820</name>
</gene>
<dbReference type="Gene3D" id="3.40.50.150">
    <property type="entry name" value="Vaccinia Virus protein VP39"/>
    <property type="match status" value="1"/>
</dbReference>
<dbReference type="PANTHER" id="PTHR42912">
    <property type="entry name" value="METHYLTRANSFERASE"/>
    <property type="match status" value="1"/>
</dbReference>